<keyword evidence="3 9" id="KW-0808">Transferase</keyword>
<evidence type="ECO:0000256" key="1">
    <source>
        <dbReference type="ARBA" id="ARBA00001933"/>
    </source>
</evidence>
<dbReference type="PANTHER" id="PTHR46577:SF1">
    <property type="entry name" value="HTH-TYPE TRANSCRIPTIONAL REGULATORY PROTEIN GABR"/>
    <property type="match status" value="1"/>
</dbReference>
<dbReference type="Gene3D" id="3.40.640.10">
    <property type="entry name" value="Type I PLP-dependent aspartate aminotransferase-like (Major domain)"/>
    <property type="match status" value="1"/>
</dbReference>
<reference evidence="10" key="1">
    <citation type="journal article" date="2019" name="Int. J. Syst. Evol. Microbiol.">
        <title>The Global Catalogue of Microorganisms (GCM) 10K type strain sequencing project: providing services to taxonomists for standard genome sequencing and annotation.</title>
        <authorList>
            <consortium name="The Broad Institute Genomics Platform"/>
            <consortium name="The Broad Institute Genome Sequencing Center for Infectious Disease"/>
            <person name="Wu L."/>
            <person name="Ma J."/>
        </authorList>
    </citation>
    <scope>NUCLEOTIDE SEQUENCE [LARGE SCALE GENOMIC DNA]</scope>
    <source>
        <strain evidence="10">CGMCC 4.1641</strain>
    </source>
</reference>
<keyword evidence="3 9" id="KW-0032">Aminotransferase</keyword>
<comment type="similarity">
    <text evidence="2">In the C-terminal section; belongs to the class-I pyridoxal-phosphate-dependent aminotransferase family.</text>
</comment>
<evidence type="ECO:0000256" key="5">
    <source>
        <dbReference type="ARBA" id="ARBA00023015"/>
    </source>
</evidence>
<dbReference type="Gene3D" id="1.10.10.10">
    <property type="entry name" value="Winged helix-like DNA-binding domain superfamily/Winged helix DNA-binding domain"/>
    <property type="match status" value="1"/>
</dbReference>
<dbReference type="EMBL" id="JBHSED010000013">
    <property type="protein sequence ID" value="MFC4303674.1"/>
    <property type="molecule type" value="Genomic_DNA"/>
</dbReference>
<evidence type="ECO:0000256" key="6">
    <source>
        <dbReference type="ARBA" id="ARBA00023125"/>
    </source>
</evidence>
<dbReference type="Pfam" id="PF00155">
    <property type="entry name" value="Aminotran_1_2"/>
    <property type="match status" value="1"/>
</dbReference>
<evidence type="ECO:0000259" key="8">
    <source>
        <dbReference type="PROSITE" id="PS50949"/>
    </source>
</evidence>
<dbReference type="InterPro" id="IPR036390">
    <property type="entry name" value="WH_DNA-bd_sf"/>
</dbReference>
<organism evidence="9 10">
    <name type="scientific">Cohnella boryungensis</name>
    <dbReference type="NCBI Taxonomy" id="768479"/>
    <lineage>
        <taxon>Bacteria</taxon>
        <taxon>Bacillati</taxon>
        <taxon>Bacillota</taxon>
        <taxon>Bacilli</taxon>
        <taxon>Bacillales</taxon>
        <taxon>Paenibacillaceae</taxon>
        <taxon>Cohnella</taxon>
    </lineage>
</organism>
<evidence type="ECO:0000256" key="3">
    <source>
        <dbReference type="ARBA" id="ARBA00022576"/>
    </source>
</evidence>
<evidence type="ECO:0000256" key="4">
    <source>
        <dbReference type="ARBA" id="ARBA00022898"/>
    </source>
</evidence>
<dbReference type="InterPro" id="IPR015424">
    <property type="entry name" value="PyrdxlP-dep_Trfase"/>
</dbReference>
<dbReference type="InterPro" id="IPR036388">
    <property type="entry name" value="WH-like_DNA-bd_sf"/>
</dbReference>
<comment type="caution">
    <text evidence="9">The sequence shown here is derived from an EMBL/GenBank/DDBJ whole genome shotgun (WGS) entry which is preliminary data.</text>
</comment>
<evidence type="ECO:0000256" key="2">
    <source>
        <dbReference type="ARBA" id="ARBA00005384"/>
    </source>
</evidence>
<dbReference type="SUPFAM" id="SSF46785">
    <property type="entry name" value="Winged helix' DNA-binding domain"/>
    <property type="match status" value="1"/>
</dbReference>
<keyword evidence="7" id="KW-0804">Transcription</keyword>
<dbReference type="Proteomes" id="UP001595755">
    <property type="component" value="Unassembled WGS sequence"/>
</dbReference>
<gene>
    <name evidence="9" type="ORF">ACFO1S_09415</name>
</gene>
<name>A0ABV8SBE0_9BACL</name>
<proteinExistence type="inferred from homology"/>
<dbReference type="SUPFAM" id="SSF53383">
    <property type="entry name" value="PLP-dependent transferases"/>
    <property type="match status" value="1"/>
</dbReference>
<dbReference type="GO" id="GO:0008483">
    <property type="term" value="F:transaminase activity"/>
    <property type="evidence" value="ECO:0007669"/>
    <property type="project" value="UniProtKB-KW"/>
</dbReference>
<dbReference type="CDD" id="cd07377">
    <property type="entry name" value="WHTH_GntR"/>
    <property type="match status" value="1"/>
</dbReference>
<dbReference type="SMART" id="SM00345">
    <property type="entry name" value="HTH_GNTR"/>
    <property type="match status" value="1"/>
</dbReference>
<keyword evidence="4" id="KW-0663">Pyridoxal phosphate</keyword>
<evidence type="ECO:0000313" key="10">
    <source>
        <dbReference type="Proteomes" id="UP001595755"/>
    </source>
</evidence>
<evidence type="ECO:0000256" key="7">
    <source>
        <dbReference type="ARBA" id="ARBA00023163"/>
    </source>
</evidence>
<dbReference type="RefSeq" id="WP_204602618.1">
    <property type="nucleotide sequence ID" value="NZ_JBHSED010000013.1"/>
</dbReference>
<evidence type="ECO:0000313" key="9">
    <source>
        <dbReference type="EMBL" id="MFC4303674.1"/>
    </source>
</evidence>
<dbReference type="PANTHER" id="PTHR46577">
    <property type="entry name" value="HTH-TYPE TRANSCRIPTIONAL REGULATORY PROTEIN GABR"/>
    <property type="match status" value="1"/>
</dbReference>
<feature type="domain" description="HTH gntR-type" evidence="8">
    <location>
        <begin position="14"/>
        <end position="82"/>
    </location>
</feature>
<dbReference type="InterPro" id="IPR015421">
    <property type="entry name" value="PyrdxlP-dep_Trfase_major"/>
</dbReference>
<sequence length="471" mass="53679">MIGLSPLLERDSTVPLYKQLYVYIRHQIESGKRQRNEKLPSIRELSTFLLLSKNTIELAYQQLIAEGYVQSRPRSGLFVLALEPVMEMVPMVCKKDSQGGPGQQERPPLIADFQYGDVELERFPLAIWRKCLMDAFRFESRQVLGYGHIQGQKELRAQIARYLQASRGVECSPDRIFLASGTQQAISLLCQLLPQIRVVGMEEPGYDGVRTVLANHRLTIVPIPVEADGLSVEALRRSRADAVYVTPAHQFPLGGVLPVGKRRELLQWAEETGGLVIEDDYDSEFRYQGQPIPALKAMDALDRTIYLGTFSKSFMPAMRLSYMVLPERLAGDFRARLESYSQSVSPLLQQALFLFMKDGHYERHVRKTRKSYQARHRTLLHAIHREMGERVGVIGQKSGLHMLLDVYGRESTELVNRALEHGIRVYAPSRHWMNPEDCPDSYVMLGFGGLEEERISASIGRLKQAWFDDRT</sequence>
<dbReference type="InterPro" id="IPR004839">
    <property type="entry name" value="Aminotransferase_I/II_large"/>
</dbReference>
<keyword evidence="5" id="KW-0805">Transcription regulation</keyword>
<dbReference type="PROSITE" id="PS50949">
    <property type="entry name" value="HTH_GNTR"/>
    <property type="match status" value="1"/>
</dbReference>
<dbReference type="CDD" id="cd00609">
    <property type="entry name" value="AAT_like"/>
    <property type="match status" value="1"/>
</dbReference>
<keyword evidence="6" id="KW-0238">DNA-binding</keyword>
<keyword evidence="10" id="KW-1185">Reference proteome</keyword>
<dbReference type="InterPro" id="IPR000524">
    <property type="entry name" value="Tscrpt_reg_HTH_GntR"/>
</dbReference>
<comment type="cofactor">
    <cofactor evidence="1">
        <name>pyridoxal 5'-phosphate</name>
        <dbReference type="ChEBI" id="CHEBI:597326"/>
    </cofactor>
</comment>
<accession>A0ABV8SBE0</accession>
<protein>
    <submittedName>
        <fullName evidence="9">PLP-dependent aminotransferase family protein</fullName>
    </submittedName>
</protein>
<dbReference type="InterPro" id="IPR051446">
    <property type="entry name" value="HTH_trans_reg/aminotransferase"/>
</dbReference>
<dbReference type="Pfam" id="PF00392">
    <property type="entry name" value="GntR"/>
    <property type="match status" value="1"/>
</dbReference>